<dbReference type="GO" id="GO:0005886">
    <property type="term" value="C:plasma membrane"/>
    <property type="evidence" value="ECO:0007669"/>
    <property type="project" value="InterPro"/>
</dbReference>
<dbReference type="GO" id="GO:0017003">
    <property type="term" value="P:protein-heme linkage"/>
    <property type="evidence" value="ECO:0007669"/>
    <property type="project" value="InterPro"/>
</dbReference>
<dbReference type="InterPro" id="IPR004329">
    <property type="entry name" value="CcmE"/>
</dbReference>
<dbReference type="Gene3D" id="2.40.50.140">
    <property type="entry name" value="Nucleic acid-binding proteins"/>
    <property type="match status" value="1"/>
</dbReference>
<evidence type="ECO:0000256" key="3">
    <source>
        <dbReference type="SAM" id="Phobius"/>
    </source>
</evidence>
<dbReference type="Pfam" id="PF03100">
    <property type="entry name" value="CcmE"/>
    <property type="match status" value="1"/>
</dbReference>
<dbReference type="InterPro" id="IPR036127">
    <property type="entry name" value="CcmE-like_sf"/>
</dbReference>
<evidence type="ECO:0000256" key="2">
    <source>
        <dbReference type="ARBA" id="ARBA00023136"/>
    </source>
</evidence>
<gene>
    <name evidence="4" type="ORF">S06H3_31398</name>
</gene>
<reference evidence="4" key="1">
    <citation type="journal article" date="2014" name="Front. Microbiol.">
        <title>High frequency of phylogenetically diverse reductive dehalogenase-homologous genes in deep subseafloor sedimentary metagenomes.</title>
        <authorList>
            <person name="Kawai M."/>
            <person name="Futagami T."/>
            <person name="Toyoda A."/>
            <person name="Takaki Y."/>
            <person name="Nishi S."/>
            <person name="Hori S."/>
            <person name="Arai W."/>
            <person name="Tsubouchi T."/>
            <person name="Morono Y."/>
            <person name="Uchiyama I."/>
            <person name="Ito T."/>
            <person name="Fujiyama A."/>
            <person name="Inagaki F."/>
            <person name="Takami H."/>
        </authorList>
    </citation>
    <scope>NUCLEOTIDE SEQUENCE</scope>
    <source>
        <strain evidence="4">Expedition CK06-06</strain>
    </source>
</reference>
<feature type="transmembrane region" description="Helical" evidence="3">
    <location>
        <begin position="6"/>
        <end position="27"/>
    </location>
</feature>
<dbReference type="AlphaFoldDB" id="X1NRR9"/>
<dbReference type="InterPro" id="IPR012340">
    <property type="entry name" value="NA-bd_OB-fold"/>
</dbReference>
<comment type="caution">
    <text evidence="4">The sequence shown here is derived from an EMBL/GenBank/DDBJ whole genome shotgun (WGS) entry which is preliminary data.</text>
</comment>
<dbReference type="GO" id="GO:0017004">
    <property type="term" value="P:cytochrome complex assembly"/>
    <property type="evidence" value="ECO:0007669"/>
    <property type="project" value="InterPro"/>
</dbReference>
<organism evidence="4">
    <name type="scientific">marine sediment metagenome</name>
    <dbReference type="NCBI Taxonomy" id="412755"/>
    <lineage>
        <taxon>unclassified sequences</taxon>
        <taxon>metagenomes</taxon>
        <taxon>ecological metagenomes</taxon>
    </lineage>
</organism>
<comment type="subcellular location">
    <subcellularLocation>
        <location evidence="1">Membrane</location>
    </subcellularLocation>
</comment>
<evidence type="ECO:0000256" key="1">
    <source>
        <dbReference type="ARBA" id="ARBA00004370"/>
    </source>
</evidence>
<evidence type="ECO:0000313" key="4">
    <source>
        <dbReference type="EMBL" id="GAI21359.1"/>
    </source>
</evidence>
<dbReference type="EMBL" id="BARV01018593">
    <property type="protein sequence ID" value="GAI21359.1"/>
    <property type="molecule type" value="Genomic_DNA"/>
</dbReference>
<keyword evidence="3" id="KW-1133">Transmembrane helix</keyword>
<sequence length="131" mass="14901">MIKKNLKFLIGILIIFITAVWFGIIGFKEGQSYYLTADELIKMKDTIYDKHIKVAGKVVQSSVERDSKEFRFQIEQNNIIIPISYPSDEPVPDTFNDNAQVVISGIYQQNGIFKADAIQAKCASKYEAMNE</sequence>
<proteinExistence type="predicted"/>
<name>X1NRR9_9ZZZZ</name>
<dbReference type="GO" id="GO:0020037">
    <property type="term" value="F:heme binding"/>
    <property type="evidence" value="ECO:0007669"/>
    <property type="project" value="InterPro"/>
</dbReference>
<keyword evidence="2 3" id="KW-0472">Membrane</keyword>
<protein>
    <recommendedName>
        <fullName evidence="5">Cytochrome c-type biogenesis protein CcmE</fullName>
    </recommendedName>
</protein>
<accession>X1NRR9</accession>
<keyword evidence="3" id="KW-0812">Transmembrane</keyword>
<dbReference type="SUPFAM" id="SSF82093">
    <property type="entry name" value="Heme chaperone CcmE"/>
    <property type="match status" value="1"/>
</dbReference>
<evidence type="ECO:0008006" key="5">
    <source>
        <dbReference type="Google" id="ProtNLM"/>
    </source>
</evidence>